<feature type="domain" description="Multidrug resistance protein MdtA-like alpha-helical hairpin" evidence="5">
    <location>
        <begin position="103"/>
        <end position="166"/>
    </location>
</feature>
<accession>A0A7K1XZI1</accession>
<dbReference type="Gene3D" id="2.40.30.170">
    <property type="match status" value="1"/>
</dbReference>
<protein>
    <submittedName>
        <fullName evidence="9">Efflux RND transporter periplasmic adaptor subunit</fullName>
    </submittedName>
</protein>
<dbReference type="Pfam" id="PF25876">
    <property type="entry name" value="HH_MFP_RND"/>
    <property type="match status" value="1"/>
</dbReference>
<dbReference type="InterPro" id="IPR058624">
    <property type="entry name" value="MdtA-like_HH"/>
</dbReference>
<feature type="domain" description="Multidrug resistance protein MdtA-like C-terminal permuted SH3" evidence="8">
    <location>
        <begin position="295"/>
        <end position="353"/>
    </location>
</feature>
<comment type="caution">
    <text evidence="9">The sequence shown here is derived from an EMBL/GenBank/DDBJ whole genome shotgun (WGS) entry which is preliminary data.</text>
</comment>
<dbReference type="InterPro" id="IPR006143">
    <property type="entry name" value="RND_pump_MFP"/>
</dbReference>
<dbReference type="Proteomes" id="UP000451233">
    <property type="component" value="Unassembled WGS sequence"/>
</dbReference>
<keyword evidence="10" id="KW-1185">Reference proteome</keyword>
<evidence type="ECO:0000259" key="8">
    <source>
        <dbReference type="Pfam" id="PF25967"/>
    </source>
</evidence>
<dbReference type="GO" id="GO:0030313">
    <property type="term" value="C:cell envelope"/>
    <property type="evidence" value="ECO:0007669"/>
    <property type="project" value="UniProtKB-SubCell"/>
</dbReference>
<dbReference type="InterPro" id="IPR058626">
    <property type="entry name" value="MdtA-like_b-barrel"/>
</dbReference>
<dbReference type="Gene3D" id="1.10.287.470">
    <property type="entry name" value="Helix hairpin bin"/>
    <property type="match status" value="1"/>
</dbReference>
<feature type="signal peptide" evidence="4">
    <location>
        <begin position="1"/>
        <end position="26"/>
    </location>
</feature>
<gene>
    <name evidence="9" type="ORF">GS398_14015</name>
</gene>
<sequence>MNKNIAILFLVASVAAVSCSNSTPPAAPVPPPANVATYIVSEETVVGTDSYPASVVPLNEVELRAEVGGYLTGVYVTDGQKVSKGQKLYEVDRTRYLAAVQSASSAVRIAQANLDKVNKDLERYTRLAQQDAIARQRVDYAQTDVNNAQAQLEAAKSTLNNTRNDLGHAVITAPFSGTIGIAAVKRGSLVAAGSTLINTLSSEDPIAVDFSINAADIGRFNALQRSVAAESVFSVAVAGQDTLRLPGKIVAIDRAVNEQTGTITVRVSFPNAGGRLRAGMTCTLLVRNSDDGKKLTIPTKALTEQMSEFFVFIVGDSSKVSQRKVDVGARFGDKAVIRNGLKAGDTIVSDGVQNLREGAVVNANKP</sequence>
<dbReference type="Pfam" id="PF25944">
    <property type="entry name" value="Beta-barrel_RND"/>
    <property type="match status" value="1"/>
</dbReference>
<dbReference type="PROSITE" id="PS51257">
    <property type="entry name" value="PROKAR_LIPOPROTEIN"/>
    <property type="match status" value="1"/>
</dbReference>
<dbReference type="GO" id="GO:0005886">
    <property type="term" value="C:plasma membrane"/>
    <property type="evidence" value="ECO:0007669"/>
    <property type="project" value="TreeGrafter"/>
</dbReference>
<evidence type="ECO:0000259" key="5">
    <source>
        <dbReference type="Pfam" id="PF25876"/>
    </source>
</evidence>
<dbReference type="NCBIfam" id="TIGR01730">
    <property type="entry name" value="RND_mfp"/>
    <property type="match status" value="1"/>
</dbReference>
<dbReference type="PANTHER" id="PTHR30158">
    <property type="entry name" value="ACRA/E-RELATED COMPONENT OF DRUG EFFLUX TRANSPORTER"/>
    <property type="match status" value="1"/>
</dbReference>
<keyword evidence="4" id="KW-0732">Signal</keyword>
<dbReference type="Gene3D" id="2.40.50.100">
    <property type="match status" value="1"/>
</dbReference>
<evidence type="ECO:0000256" key="4">
    <source>
        <dbReference type="SAM" id="SignalP"/>
    </source>
</evidence>
<evidence type="ECO:0000313" key="10">
    <source>
        <dbReference type="Proteomes" id="UP000451233"/>
    </source>
</evidence>
<dbReference type="SUPFAM" id="SSF111369">
    <property type="entry name" value="HlyD-like secretion proteins"/>
    <property type="match status" value="1"/>
</dbReference>
<dbReference type="RefSeq" id="WP_160907418.1">
    <property type="nucleotide sequence ID" value="NZ_WVHS01000003.1"/>
</dbReference>
<dbReference type="InterPro" id="IPR058625">
    <property type="entry name" value="MdtA-like_BSH"/>
</dbReference>
<keyword evidence="3" id="KW-0175">Coiled coil</keyword>
<evidence type="ECO:0000256" key="1">
    <source>
        <dbReference type="ARBA" id="ARBA00004196"/>
    </source>
</evidence>
<comment type="similarity">
    <text evidence="2">Belongs to the membrane fusion protein (MFP) (TC 8.A.1) family.</text>
</comment>
<evidence type="ECO:0000256" key="2">
    <source>
        <dbReference type="ARBA" id="ARBA00009477"/>
    </source>
</evidence>
<dbReference type="InterPro" id="IPR058627">
    <property type="entry name" value="MdtA-like_C"/>
</dbReference>
<dbReference type="Gene3D" id="2.40.420.20">
    <property type="match status" value="1"/>
</dbReference>
<organism evidence="9 10">
    <name type="scientific">Hufsiella ginkgonis</name>
    <dbReference type="NCBI Taxonomy" id="2695274"/>
    <lineage>
        <taxon>Bacteria</taxon>
        <taxon>Pseudomonadati</taxon>
        <taxon>Bacteroidota</taxon>
        <taxon>Sphingobacteriia</taxon>
        <taxon>Sphingobacteriales</taxon>
        <taxon>Sphingobacteriaceae</taxon>
        <taxon>Hufsiella</taxon>
    </lineage>
</organism>
<dbReference type="GO" id="GO:0022857">
    <property type="term" value="F:transmembrane transporter activity"/>
    <property type="evidence" value="ECO:0007669"/>
    <property type="project" value="InterPro"/>
</dbReference>
<proteinExistence type="inferred from homology"/>
<dbReference type="GO" id="GO:0046677">
    <property type="term" value="P:response to antibiotic"/>
    <property type="evidence" value="ECO:0007669"/>
    <property type="project" value="TreeGrafter"/>
</dbReference>
<dbReference type="AlphaFoldDB" id="A0A7K1XZI1"/>
<feature type="domain" description="Multidrug resistance protein MdtA-like beta-barrel" evidence="7">
    <location>
        <begin position="205"/>
        <end position="286"/>
    </location>
</feature>
<dbReference type="Pfam" id="PF25967">
    <property type="entry name" value="RND-MFP_C"/>
    <property type="match status" value="1"/>
</dbReference>
<evidence type="ECO:0000259" key="7">
    <source>
        <dbReference type="Pfam" id="PF25944"/>
    </source>
</evidence>
<evidence type="ECO:0000313" key="9">
    <source>
        <dbReference type="EMBL" id="MXV16424.1"/>
    </source>
</evidence>
<name>A0A7K1XZI1_9SPHI</name>
<comment type="subcellular location">
    <subcellularLocation>
        <location evidence="1">Cell envelope</location>
    </subcellularLocation>
</comment>
<feature type="coiled-coil region" evidence="3">
    <location>
        <begin position="107"/>
        <end position="165"/>
    </location>
</feature>
<evidence type="ECO:0000256" key="3">
    <source>
        <dbReference type="SAM" id="Coils"/>
    </source>
</evidence>
<feature type="domain" description="Multidrug resistance protein MdtA-like barrel-sandwich hybrid" evidence="6">
    <location>
        <begin position="59"/>
        <end position="197"/>
    </location>
</feature>
<dbReference type="EMBL" id="WVHS01000003">
    <property type="protein sequence ID" value="MXV16424.1"/>
    <property type="molecule type" value="Genomic_DNA"/>
</dbReference>
<feature type="chain" id="PRO_5029717282" evidence="4">
    <location>
        <begin position="27"/>
        <end position="366"/>
    </location>
</feature>
<dbReference type="Pfam" id="PF25917">
    <property type="entry name" value="BSH_RND"/>
    <property type="match status" value="1"/>
</dbReference>
<evidence type="ECO:0000259" key="6">
    <source>
        <dbReference type="Pfam" id="PF25917"/>
    </source>
</evidence>
<reference evidence="9 10" key="1">
    <citation type="submission" date="2019-11" db="EMBL/GenBank/DDBJ databases">
        <title>Pedobacter sp. HMF7056 Genome sequencing and assembly.</title>
        <authorList>
            <person name="Kang H."/>
            <person name="Kim H."/>
            <person name="Joh K."/>
        </authorList>
    </citation>
    <scope>NUCLEOTIDE SEQUENCE [LARGE SCALE GENOMIC DNA]</scope>
    <source>
        <strain evidence="9 10">HMF7056</strain>
    </source>
</reference>